<organism evidence="1 3">
    <name type="scientific">Ficus carica</name>
    <name type="common">Common fig</name>
    <dbReference type="NCBI Taxonomy" id="3494"/>
    <lineage>
        <taxon>Eukaryota</taxon>
        <taxon>Viridiplantae</taxon>
        <taxon>Streptophyta</taxon>
        <taxon>Embryophyta</taxon>
        <taxon>Tracheophyta</taxon>
        <taxon>Spermatophyta</taxon>
        <taxon>Magnoliopsida</taxon>
        <taxon>eudicotyledons</taxon>
        <taxon>Gunneridae</taxon>
        <taxon>Pentapetalae</taxon>
        <taxon>rosids</taxon>
        <taxon>fabids</taxon>
        <taxon>Rosales</taxon>
        <taxon>Moraceae</taxon>
        <taxon>Ficeae</taxon>
        <taxon>Ficus</taxon>
    </lineage>
</organism>
<dbReference type="Proteomes" id="UP001187192">
    <property type="component" value="Unassembled WGS sequence"/>
</dbReference>
<evidence type="ECO:0000313" key="1">
    <source>
        <dbReference type="EMBL" id="GMN20117.1"/>
    </source>
</evidence>
<gene>
    <name evidence="1" type="ORF">TIFTF001_043005</name>
    <name evidence="2" type="ORF">TIFTF001_043007</name>
</gene>
<dbReference type="EMBL" id="BTGU01002581">
    <property type="protein sequence ID" value="GMN20117.1"/>
    <property type="molecule type" value="Genomic_DNA"/>
</dbReference>
<sequence length="76" mass="8242">MGFDITNHSPEILSDIVVPTDSVQSKERRIPCSFLVNTASPNKISSSSPDCYKNVAGELILNQISGIQLPSDVYFG</sequence>
<keyword evidence="3" id="KW-1185">Reference proteome</keyword>
<comment type="caution">
    <text evidence="1">The sequence shown here is derived from an EMBL/GenBank/DDBJ whole genome shotgun (WGS) entry which is preliminary data.</text>
</comment>
<proteinExistence type="predicted"/>
<dbReference type="EMBL" id="BTGU01002582">
    <property type="protein sequence ID" value="GMN20129.1"/>
    <property type="molecule type" value="Genomic_DNA"/>
</dbReference>
<dbReference type="AlphaFoldDB" id="A0AA87YRM5"/>
<evidence type="ECO:0000313" key="3">
    <source>
        <dbReference type="Proteomes" id="UP001187192"/>
    </source>
</evidence>
<accession>A0AA87YRM5</accession>
<reference evidence="1" key="1">
    <citation type="submission" date="2023-07" db="EMBL/GenBank/DDBJ databases">
        <title>draft genome sequence of fig (Ficus carica).</title>
        <authorList>
            <person name="Takahashi T."/>
            <person name="Nishimura K."/>
        </authorList>
    </citation>
    <scope>NUCLEOTIDE SEQUENCE</scope>
</reference>
<name>A0AA87YRM5_FICCA</name>
<evidence type="ECO:0000313" key="2">
    <source>
        <dbReference type="EMBL" id="GMN20129.1"/>
    </source>
</evidence>
<protein>
    <submittedName>
        <fullName evidence="1">Uncharacterized protein</fullName>
    </submittedName>
</protein>